<accession>A0A1M2VW29</accession>
<dbReference type="STRING" id="154538.A0A1M2VW29"/>
<keyword evidence="6" id="KW-1185">Reference proteome</keyword>
<dbReference type="InterPro" id="IPR019775">
    <property type="entry name" value="WD40_repeat_CS"/>
</dbReference>
<comment type="caution">
    <text evidence="5">The sequence shown here is derived from an EMBL/GenBank/DDBJ whole genome shotgun (WGS) entry which is preliminary data.</text>
</comment>
<dbReference type="PROSITE" id="PS00678">
    <property type="entry name" value="WD_REPEATS_1"/>
    <property type="match status" value="1"/>
</dbReference>
<dbReference type="AlphaFoldDB" id="A0A1M2VW29"/>
<name>A0A1M2VW29_TRAPU</name>
<keyword evidence="2" id="KW-0677">Repeat</keyword>
<dbReference type="OrthoDB" id="674604at2759"/>
<organism evidence="5 6">
    <name type="scientific">Trametes pubescens</name>
    <name type="common">White-rot fungus</name>
    <dbReference type="NCBI Taxonomy" id="154538"/>
    <lineage>
        <taxon>Eukaryota</taxon>
        <taxon>Fungi</taxon>
        <taxon>Dikarya</taxon>
        <taxon>Basidiomycota</taxon>
        <taxon>Agaricomycotina</taxon>
        <taxon>Agaricomycetes</taxon>
        <taxon>Polyporales</taxon>
        <taxon>Polyporaceae</taxon>
        <taxon>Trametes</taxon>
    </lineage>
</organism>
<proteinExistence type="predicted"/>
<evidence type="ECO:0000256" key="1">
    <source>
        <dbReference type="ARBA" id="ARBA00022574"/>
    </source>
</evidence>
<evidence type="ECO:0000256" key="4">
    <source>
        <dbReference type="SAM" id="MobiDB-lite"/>
    </source>
</evidence>
<dbReference type="InterPro" id="IPR036322">
    <property type="entry name" value="WD40_repeat_dom_sf"/>
</dbReference>
<feature type="repeat" description="WD" evidence="3">
    <location>
        <begin position="81"/>
        <end position="122"/>
    </location>
</feature>
<dbReference type="InterPro" id="IPR001680">
    <property type="entry name" value="WD40_rpt"/>
</dbReference>
<feature type="compositionally biased region" description="Polar residues" evidence="4">
    <location>
        <begin position="11"/>
        <end position="35"/>
    </location>
</feature>
<dbReference type="PANTHER" id="PTHR22847">
    <property type="entry name" value="WD40 REPEAT PROTEIN"/>
    <property type="match status" value="1"/>
</dbReference>
<reference evidence="5 6" key="1">
    <citation type="submission" date="2016-10" db="EMBL/GenBank/DDBJ databases">
        <title>Genome sequence of the basidiomycete white-rot fungus Trametes pubescens.</title>
        <authorList>
            <person name="Makela M.R."/>
            <person name="Granchi Z."/>
            <person name="Peng M."/>
            <person name="De Vries R.P."/>
            <person name="Grigoriev I."/>
            <person name="Riley R."/>
            <person name="Hilden K."/>
        </authorList>
    </citation>
    <scope>NUCLEOTIDE SEQUENCE [LARGE SCALE GENOMIC DNA]</scope>
    <source>
        <strain evidence="5 6">FBCC735</strain>
    </source>
</reference>
<dbReference type="PROSITE" id="PS50082">
    <property type="entry name" value="WD_REPEATS_2"/>
    <property type="match status" value="2"/>
</dbReference>
<feature type="region of interest" description="Disordered" evidence="4">
    <location>
        <begin position="1"/>
        <end position="78"/>
    </location>
</feature>
<feature type="compositionally biased region" description="Pro residues" evidence="4">
    <location>
        <begin position="60"/>
        <end position="70"/>
    </location>
</feature>
<dbReference type="GO" id="GO:0048188">
    <property type="term" value="C:Set1C/COMPASS complex"/>
    <property type="evidence" value="ECO:0007669"/>
    <property type="project" value="TreeGrafter"/>
</dbReference>
<evidence type="ECO:0000256" key="3">
    <source>
        <dbReference type="PROSITE-ProRule" id="PRU00221"/>
    </source>
</evidence>
<feature type="compositionally biased region" description="Polar residues" evidence="4">
    <location>
        <begin position="45"/>
        <end position="58"/>
    </location>
</feature>
<dbReference type="GO" id="GO:0042393">
    <property type="term" value="F:histone binding"/>
    <property type="evidence" value="ECO:0007669"/>
    <property type="project" value="TreeGrafter"/>
</dbReference>
<keyword evidence="1 3" id="KW-0853">WD repeat</keyword>
<dbReference type="Pfam" id="PF00400">
    <property type="entry name" value="WD40"/>
    <property type="match status" value="2"/>
</dbReference>
<protein>
    <submittedName>
        <fullName evidence="5">WD repeat-containing protein 5-like protein</fullName>
    </submittedName>
</protein>
<evidence type="ECO:0000256" key="2">
    <source>
        <dbReference type="ARBA" id="ARBA00022737"/>
    </source>
</evidence>
<dbReference type="InterPro" id="IPR015943">
    <property type="entry name" value="WD40/YVTN_repeat-like_dom_sf"/>
</dbReference>
<gene>
    <name evidence="5" type="ORF">TRAPUB_11619</name>
</gene>
<dbReference type="SUPFAM" id="SSF50978">
    <property type="entry name" value="WD40 repeat-like"/>
    <property type="match status" value="1"/>
</dbReference>
<dbReference type="PANTHER" id="PTHR22847:SF637">
    <property type="entry name" value="WD REPEAT DOMAIN 5B"/>
    <property type="match status" value="1"/>
</dbReference>
<evidence type="ECO:0000313" key="5">
    <source>
        <dbReference type="EMBL" id="OJT11824.1"/>
    </source>
</evidence>
<dbReference type="EMBL" id="MNAD01000569">
    <property type="protein sequence ID" value="OJT11824.1"/>
    <property type="molecule type" value="Genomic_DNA"/>
</dbReference>
<feature type="repeat" description="WD" evidence="3">
    <location>
        <begin position="123"/>
        <end position="158"/>
    </location>
</feature>
<dbReference type="Proteomes" id="UP000184267">
    <property type="component" value="Unassembled WGS sequence"/>
</dbReference>
<dbReference type="PROSITE" id="PS50294">
    <property type="entry name" value="WD_REPEATS_REGION"/>
    <property type="match status" value="2"/>
</dbReference>
<sequence>MDVNSDEYQHQDNFVDQSLVDQNTEGESRAGSSFTADAREPIPSTALSPPAQDSSAQTPMPVPEPKPESPYRPNYKPTLMLSGHSRSIASIKFSPDGKMLASCAADKLIKLWDADTGDIIHTFEGHTEGVSDIAWAGNGDFLASASDDKTVRLWSMESVCTPAHSATYV</sequence>
<dbReference type="Gene3D" id="2.130.10.10">
    <property type="entry name" value="YVTN repeat-like/Quinoprotein amine dehydrogenase"/>
    <property type="match status" value="1"/>
</dbReference>
<dbReference type="SMART" id="SM00320">
    <property type="entry name" value="WD40"/>
    <property type="match status" value="2"/>
</dbReference>
<evidence type="ECO:0000313" key="6">
    <source>
        <dbReference type="Proteomes" id="UP000184267"/>
    </source>
</evidence>